<name>A0A839RNT0_9ACTN</name>
<evidence type="ECO:0000256" key="1">
    <source>
        <dbReference type="ARBA" id="ARBA00008106"/>
    </source>
</evidence>
<dbReference type="PANTHER" id="PTHR43316:SF3">
    <property type="entry name" value="HALOACID DEHALOGENASE, TYPE II (AFU_ORTHOLOGUE AFUA_2G07750)-RELATED"/>
    <property type="match status" value="1"/>
</dbReference>
<sequence>MKALLFDVQGTATDFYRPVLRALQAVSANRCPGKDWGDFVNRWRAMYFEAVDDIQQSHDDWVSVHAVYRTALDELLMADGITVFSDDECETLADAWQQLEPWPDVVEGVQRLNTRFVTATLSNADVSAVVRISRNGSIPWTAIFAAEMFGTFKPNPQIYLTAARYLGLPPKEIMMVASHKYDIRAAGALGFQTAFIARPEEYGPTVTADTAFEAEFDINAKDFLDLADQLKC</sequence>
<dbReference type="InterPro" id="IPR023198">
    <property type="entry name" value="PGP-like_dom2"/>
</dbReference>
<dbReference type="Gene3D" id="3.40.50.1000">
    <property type="entry name" value="HAD superfamily/HAD-like"/>
    <property type="match status" value="1"/>
</dbReference>
<dbReference type="InterPro" id="IPR036412">
    <property type="entry name" value="HAD-like_sf"/>
</dbReference>
<accession>A0A839RNT0</accession>
<dbReference type="NCBIfam" id="TIGR01493">
    <property type="entry name" value="HAD-SF-IA-v2"/>
    <property type="match status" value="1"/>
</dbReference>
<dbReference type="SUPFAM" id="SSF56784">
    <property type="entry name" value="HAD-like"/>
    <property type="match status" value="1"/>
</dbReference>
<proteinExistence type="inferred from homology"/>
<dbReference type="PANTHER" id="PTHR43316">
    <property type="entry name" value="HYDROLASE, HALOACID DELAHOGENASE-RELATED"/>
    <property type="match status" value="1"/>
</dbReference>
<dbReference type="PRINTS" id="PR00413">
    <property type="entry name" value="HADHALOGNASE"/>
</dbReference>
<evidence type="ECO:0000313" key="3">
    <source>
        <dbReference type="EMBL" id="MBB3037591.1"/>
    </source>
</evidence>
<dbReference type="RefSeq" id="WP_083962398.1">
    <property type="nucleotide sequence ID" value="NZ_BDDI01000011.1"/>
</dbReference>
<protein>
    <submittedName>
        <fullName evidence="3">2-haloacid dehalogenase</fullName>
        <ecNumber evidence="3">3.8.1.2</ecNumber>
    </submittedName>
</protein>
<dbReference type="EC" id="3.8.1.2" evidence="3"/>
<dbReference type="InterPro" id="IPR006328">
    <property type="entry name" value="2-HAD"/>
</dbReference>
<dbReference type="AlphaFoldDB" id="A0A839RNT0"/>
<dbReference type="InterPro" id="IPR006439">
    <property type="entry name" value="HAD-SF_hydro_IA"/>
</dbReference>
<dbReference type="Pfam" id="PF00702">
    <property type="entry name" value="Hydrolase"/>
    <property type="match status" value="1"/>
</dbReference>
<evidence type="ECO:0000313" key="4">
    <source>
        <dbReference type="Proteomes" id="UP000567922"/>
    </source>
</evidence>
<dbReference type="NCBIfam" id="TIGR01428">
    <property type="entry name" value="HAD_type_II"/>
    <property type="match status" value="1"/>
</dbReference>
<gene>
    <name evidence="3" type="ORF">FHU29_002040</name>
</gene>
<organism evidence="3 4">
    <name type="scientific">Hoyosella altamirensis</name>
    <dbReference type="NCBI Taxonomy" id="616997"/>
    <lineage>
        <taxon>Bacteria</taxon>
        <taxon>Bacillati</taxon>
        <taxon>Actinomycetota</taxon>
        <taxon>Actinomycetes</taxon>
        <taxon>Mycobacteriales</taxon>
        <taxon>Hoyosellaceae</taxon>
        <taxon>Hoyosella</taxon>
    </lineage>
</organism>
<dbReference type="SFLD" id="SFLDS00003">
    <property type="entry name" value="Haloacid_Dehalogenase"/>
    <property type="match status" value="1"/>
</dbReference>
<dbReference type="EMBL" id="JACHWS010000002">
    <property type="protein sequence ID" value="MBB3037591.1"/>
    <property type="molecule type" value="Genomic_DNA"/>
</dbReference>
<keyword evidence="4" id="KW-1185">Reference proteome</keyword>
<dbReference type="SFLD" id="SFLDG01129">
    <property type="entry name" value="C1.5:_HAD__Beta-PGM__Phosphata"/>
    <property type="match status" value="1"/>
</dbReference>
<comment type="caution">
    <text evidence="3">The sequence shown here is derived from an EMBL/GenBank/DDBJ whole genome shotgun (WGS) entry which is preliminary data.</text>
</comment>
<dbReference type="GO" id="GO:0018784">
    <property type="term" value="F:(S)-2-haloacid dehalogenase activity"/>
    <property type="evidence" value="ECO:0007669"/>
    <property type="project" value="UniProtKB-EC"/>
</dbReference>
<keyword evidence="2 3" id="KW-0378">Hydrolase</keyword>
<reference evidence="3 4" key="1">
    <citation type="submission" date="2020-08" db="EMBL/GenBank/DDBJ databases">
        <title>Sequencing the genomes of 1000 actinobacteria strains.</title>
        <authorList>
            <person name="Klenk H.-P."/>
        </authorList>
    </citation>
    <scope>NUCLEOTIDE SEQUENCE [LARGE SCALE GENOMIC DNA]</scope>
    <source>
        <strain evidence="3 4">DSM 45258</strain>
    </source>
</reference>
<evidence type="ECO:0000256" key="2">
    <source>
        <dbReference type="ARBA" id="ARBA00022801"/>
    </source>
</evidence>
<dbReference type="InterPro" id="IPR051540">
    <property type="entry name" value="S-2-haloacid_dehalogenase"/>
</dbReference>
<dbReference type="Gene3D" id="1.10.150.240">
    <property type="entry name" value="Putative phosphatase, domain 2"/>
    <property type="match status" value="1"/>
</dbReference>
<dbReference type="InterPro" id="IPR023214">
    <property type="entry name" value="HAD_sf"/>
</dbReference>
<comment type="similarity">
    <text evidence="1">Belongs to the HAD-like hydrolase superfamily. S-2-haloalkanoic acid dehalogenase family.</text>
</comment>
<dbReference type="Proteomes" id="UP000567922">
    <property type="component" value="Unassembled WGS sequence"/>
</dbReference>